<dbReference type="InterPro" id="IPR039447">
    <property type="entry name" value="UreH-like_TM_dom"/>
</dbReference>
<evidence type="ECO:0000313" key="4">
    <source>
        <dbReference type="Proteomes" id="UP001236507"/>
    </source>
</evidence>
<feature type="transmembrane region" description="Helical" evidence="1">
    <location>
        <begin position="194"/>
        <end position="217"/>
    </location>
</feature>
<gene>
    <name evidence="3" type="ORF">QM524_01315</name>
</gene>
<protein>
    <submittedName>
        <fullName evidence="3">Sulfite exporter TauE/SafE family protein</fullName>
    </submittedName>
</protein>
<dbReference type="PANTHER" id="PTHR42208">
    <property type="entry name" value="HEAVY METAL TRANSPORTER-RELATED"/>
    <property type="match status" value="1"/>
</dbReference>
<evidence type="ECO:0000256" key="1">
    <source>
        <dbReference type="SAM" id="Phobius"/>
    </source>
</evidence>
<organism evidence="3 4">
    <name type="scientific">Flectobacillus roseus</name>
    <dbReference type="NCBI Taxonomy" id="502259"/>
    <lineage>
        <taxon>Bacteria</taxon>
        <taxon>Pseudomonadati</taxon>
        <taxon>Bacteroidota</taxon>
        <taxon>Cytophagia</taxon>
        <taxon>Cytophagales</taxon>
        <taxon>Flectobacillaceae</taxon>
        <taxon>Flectobacillus</taxon>
    </lineage>
</organism>
<dbReference type="RefSeq" id="WP_283343129.1">
    <property type="nucleotide sequence ID" value="NZ_JASHIF010000002.1"/>
</dbReference>
<feature type="transmembrane region" description="Helical" evidence="1">
    <location>
        <begin position="79"/>
        <end position="102"/>
    </location>
</feature>
<keyword evidence="1" id="KW-0472">Membrane</keyword>
<feature type="transmembrane region" description="Helical" evidence="1">
    <location>
        <begin position="6"/>
        <end position="34"/>
    </location>
</feature>
<dbReference type="Proteomes" id="UP001236507">
    <property type="component" value="Unassembled WGS sequence"/>
</dbReference>
<evidence type="ECO:0000259" key="2">
    <source>
        <dbReference type="Pfam" id="PF13386"/>
    </source>
</evidence>
<keyword evidence="4" id="KW-1185">Reference proteome</keyword>
<dbReference type="PANTHER" id="PTHR42208:SF1">
    <property type="entry name" value="HEAVY METAL TRANSPORTER"/>
    <property type="match status" value="1"/>
</dbReference>
<sequence>MLSSTLFSVALITGFVGSLHCVGMCGPIAVALPIGRMSPLKALMARMSYHVGRLSAYMSLGYVFGYFGWGVRWAGMQQWLSIAIGLMMLTLVFFQHNLGISAMQGLWGKLKKTASKVIQQKSLVGFGTLGLLNGYLPCGILYIALAGAAATSTPFQGSLYMLMYGLGTVPALLLVSYLPHLLKGTFRLKFQKIVPIYTFVLAIFFVVRGLNLGIPYLSPHFDKNPDSKEIPICHGQSMNK</sequence>
<feature type="transmembrane region" description="Helical" evidence="1">
    <location>
        <begin position="123"/>
        <end position="149"/>
    </location>
</feature>
<reference evidence="3 4" key="1">
    <citation type="submission" date="2023-05" db="EMBL/GenBank/DDBJ databases">
        <title>Novel species of genus Flectobacillus isolated from stream in China.</title>
        <authorList>
            <person name="Lu H."/>
        </authorList>
    </citation>
    <scope>NUCLEOTIDE SEQUENCE [LARGE SCALE GENOMIC DNA]</scope>
    <source>
        <strain evidence="3 4">KCTC 42575</strain>
    </source>
</reference>
<comment type="caution">
    <text evidence="3">The sequence shown here is derived from an EMBL/GenBank/DDBJ whole genome shotgun (WGS) entry which is preliminary data.</text>
</comment>
<feature type="domain" description="Urease accessory protein UreH-like transmembrane" evidence="2">
    <location>
        <begin position="10"/>
        <end position="203"/>
    </location>
</feature>
<feature type="transmembrane region" description="Helical" evidence="1">
    <location>
        <begin position="161"/>
        <end position="182"/>
    </location>
</feature>
<dbReference type="Pfam" id="PF13386">
    <property type="entry name" value="DsbD_2"/>
    <property type="match status" value="1"/>
</dbReference>
<keyword evidence="1" id="KW-1133">Transmembrane helix</keyword>
<keyword evidence="1" id="KW-0812">Transmembrane</keyword>
<proteinExistence type="predicted"/>
<dbReference type="EMBL" id="JASHIF010000002">
    <property type="protein sequence ID" value="MDI9857835.1"/>
    <property type="molecule type" value="Genomic_DNA"/>
</dbReference>
<feature type="transmembrane region" description="Helical" evidence="1">
    <location>
        <begin position="54"/>
        <end position="73"/>
    </location>
</feature>
<accession>A0ABT6Y2P9</accession>
<evidence type="ECO:0000313" key="3">
    <source>
        <dbReference type="EMBL" id="MDI9857835.1"/>
    </source>
</evidence>
<name>A0ABT6Y2P9_9BACT</name>